<reference evidence="2 3" key="1">
    <citation type="journal article" date="2019" name="Genome Biol. Evol.">
        <title>Whole-Genome Sequencing of the Giant Devil Catfish, Bagarius yarrelli.</title>
        <authorList>
            <person name="Jiang W."/>
            <person name="Lv Y."/>
            <person name="Cheng L."/>
            <person name="Yang K."/>
            <person name="Chao B."/>
            <person name="Wang X."/>
            <person name="Li Y."/>
            <person name="Pan X."/>
            <person name="You X."/>
            <person name="Zhang Y."/>
            <person name="Yang J."/>
            <person name="Li J."/>
            <person name="Zhang X."/>
            <person name="Liu S."/>
            <person name="Sun C."/>
            <person name="Yang J."/>
            <person name="Shi Q."/>
        </authorList>
    </citation>
    <scope>NUCLEOTIDE SEQUENCE [LARGE SCALE GENOMIC DNA]</scope>
    <source>
        <strain evidence="2">JWS20170419001</strain>
        <tissue evidence="2">Muscle</tissue>
    </source>
</reference>
<evidence type="ECO:0000313" key="2">
    <source>
        <dbReference type="EMBL" id="TSU62989.1"/>
    </source>
</evidence>
<comment type="caution">
    <text evidence="2">The sequence shown here is derived from an EMBL/GenBank/DDBJ whole genome shotgun (WGS) entry which is preliminary data.</text>
</comment>
<evidence type="ECO:0000256" key="1">
    <source>
        <dbReference type="SAM" id="MobiDB-lite"/>
    </source>
</evidence>
<feature type="compositionally biased region" description="Basic residues" evidence="1">
    <location>
        <begin position="132"/>
        <end position="142"/>
    </location>
</feature>
<sequence length="142" mass="15781">MHRTTTYVMLEVTPTSYTGGSGAFTLSSMLVASSTEAWWYRCLHKRSSDKPKGPYENNTQLPLASSESTNFSACSLLPKVGVGLKDVQQMKDSCHSCEYYQSSNLQTESCMLGLQRRQQPNPISRGYQPMAARRRGSSARAQ</sequence>
<evidence type="ECO:0000313" key="3">
    <source>
        <dbReference type="Proteomes" id="UP000319801"/>
    </source>
</evidence>
<organism evidence="2 3">
    <name type="scientific">Bagarius yarrelli</name>
    <name type="common">Goonch</name>
    <name type="synonym">Bagrus yarrelli</name>
    <dbReference type="NCBI Taxonomy" id="175774"/>
    <lineage>
        <taxon>Eukaryota</taxon>
        <taxon>Metazoa</taxon>
        <taxon>Chordata</taxon>
        <taxon>Craniata</taxon>
        <taxon>Vertebrata</taxon>
        <taxon>Euteleostomi</taxon>
        <taxon>Actinopterygii</taxon>
        <taxon>Neopterygii</taxon>
        <taxon>Teleostei</taxon>
        <taxon>Ostariophysi</taxon>
        <taxon>Siluriformes</taxon>
        <taxon>Sisoridae</taxon>
        <taxon>Sisorinae</taxon>
        <taxon>Bagarius</taxon>
    </lineage>
</organism>
<keyword evidence="3" id="KW-1185">Reference proteome</keyword>
<protein>
    <submittedName>
        <fullName evidence="2">Uncharacterized protein</fullName>
    </submittedName>
</protein>
<gene>
    <name evidence="2" type="ORF">Baya_12257</name>
</gene>
<dbReference type="EMBL" id="VCAZ01000119">
    <property type="protein sequence ID" value="TSU62989.1"/>
    <property type="molecule type" value="Genomic_DNA"/>
</dbReference>
<proteinExistence type="predicted"/>
<dbReference type="Proteomes" id="UP000319801">
    <property type="component" value="Unassembled WGS sequence"/>
</dbReference>
<feature type="region of interest" description="Disordered" evidence="1">
    <location>
        <begin position="119"/>
        <end position="142"/>
    </location>
</feature>
<name>A0A556V4P3_BAGYA</name>
<dbReference type="AlphaFoldDB" id="A0A556V4P3"/>
<accession>A0A556V4P3</accession>